<evidence type="ECO:0000313" key="1">
    <source>
        <dbReference type="EMBL" id="VDN45307.1"/>
    </source>
</evidence>
<sequence length="100" mass="11487">MEKVRGPAQYNQFAQKPPTTNAQYGYLVQQEIEQKKFMKKAVDMGCADEAKKSKEVVYCKPVHRSAEVVTTGRRVDYFIAPKLKSGYNKPYVPQCNQRKP</sequence>
<name>A0A3P7PKT6_DIBLA</name>
<dbReference type="AlphaFoldDB" id="A0A3P7PKT6"/>
<dbReference type="Proteomes" id="UP000281553">
    <property type="component" value="Unassembled WGS sequence"/>
</dbReference>
<accession>A0A3P7PKT6</accession>
<proteinExistence type="predicted"/>
<reference evidence="1 2" key="1">
    <citation type="submission" date="2018-11" db="EMBL/GenBank/DDBJ databases">
        <authorList>
            <consortium name="Pathogen Informatics"/>
        </authorList>
    </citation>
    <scope>NUCLEOTIDE SEQUENCE [LARGE SCALE GENOMIC DNA]</scope>
</reference>
<protein>
    <submittedName>
        <fullName evidence="1">Uncharacterized protein</fullName>
    </submittedName>
</protein>
<dbReference type="OrthoDB" id="6234980at2759"/>
<evidence type="ECO:0000313" key="2">
    <source>
        <dbReference type="Proteomes" id="UP000281553"/>
    </source>
</evidence>
<keyword evidence="2" id="KW-1185">Reference proteome</keyword>
<dbReference type="EMBL" id="UYRU01115840">
    <property type="protein sequence ID" value="VDN45307.1"/>
    <property type="molecule type" value="Genomic_DNA"/>
</dbReference>
<organism evidence="1 2">
    <name type="scientific">Dibothriocephalus latus</name>
    <name type="common">Fish tapeworm</name>
    <name type="synonym">Diphyllobothrium latum</name>
    <dbReference type="NCBI Taxonomy" id="60516"/>
    <lineage>
        <taxon>Eukaryota</taxon>
        <taxon>Metazoa</taxon>
        <taxon>Spiralia</taxon>
        <taxon>Lophotrochozoa</taxon>
        <taxon>Platyhelminthes</taxon>
        <taxon>Cestoda</taxon>
        <taxon>Eucestoda</taxon>
        <taxon>Diphyllobothriidea</taxon>
        <taxon>Diphyllobothriidae</taxon>
        <taxon>Dibothriocephalus</taxon>
    </lineage>
</organism>
<gene>
    <name evidence="1" type="ORF">DILT_LOCUS19571</name>
</gene>